<protein>
    <submittedName>
        <fullName evidence="2">Uncharacterized protein</fullName>
    </submittedName>
</protein>
<feature type="compositionally biased region" description="Basic residues" evidence="1">
    <location>
        <begin position="45"/>
        <end position="62"/>
    </location>
</feature>
<evidence type="ECO:0000256" key="1">
    <source>
        <dbReference type="SAM" id="MobiDB-lite"/>
    </source>
</evidence>
<dbReference type="InParanoid" id="A0A194R8R6"/>
<dbReference type="EMBL" id="KQ460597">
    <property type="protein sequence ID" value="KPJ13894.1"/>
    <property type="molecule type" value="Genomic_DNA"/>
</dbReference>
<sequence length="75" mass="8702">MDQSWDRELGPTRRQRDSPATIGSRLASERRRRPRSAAPRASRPPTRRRAHAHTCRTLHARHTYVPTTTTHAKHD</sequence>
<keyword evidence="3" id="KW-1185">Reference proteome</keyword>
<feature type="compositionally biased region" description="Polar residues" evidence="1">
    <location>
        <begin position="65"/>
        <end position="75"/>
    </location>
</feature>
<evidence type="ECO:0000313" key="2">
    <source>
        <dbReference type="EMBL" id="KPJ13894.1"/>
    </source>
</evidence>
<dbReference type="AlphaFoldDB" id="A0A194R8R6"/>
<proteinExistence type="predicted"/>
<dbReference type="Proteomes" id="UP000053240">
    <property type="component" value="Unassembled WGS sequence"/>
</dbReference>
<accession>A0A194R8R6</accession>
<reference evidence="2 3" key="1">
    <citation type="journal article" date="2015" name="Nat. Commun.">
        <title>Outbred genome sequencing and CRISPR/Cas9 gene editing in butterflies.</title>
        <authorList>
            <person name="Li X."/>
            <person name="Fan D."/>
            <person name="Zhang W."/>
            <person name="Liu G."/>
            <person name="Zhang L."/>
            <person name="Zhao L."/>
            <person name="Fang X."/>
            <person name="Chen L."/>
            <person name="Dong Y."/>
            <person name="Chen Y."/>
            <person name="Ding Y."/>
            <person name="Zhao R."/>
            <person name="Feng M."/>
            <person name="Zhu Y."/>
            <person name="Feng Y."/>
            <person name="Jiang X."/>
            <person name="Zhu D."/>
            <person name="Xiang H."/>
            <person name="Feng X."/>
            <person name="Li S."/>
            <person name="Wang J."/>
            <person name="Zhang G."/>
            <person name="Kronforst M.R."/>
            <person name="Wang W."/>
        </authorList>
    </citation>
    <scope>NUCLEOTIDE SEQUENCE [LARGE SCALE GENOMIC DNA]</scope>
    <source>
        <strain evidence="2">Ya'a_city_454_Pm</strain>
        <tissue evidence="2">Whole body</tissue>
    </source>
</reference>
<organism evidence="2 3">
    <name type="scientific">Papilio machaon</name>
    <name type="common">Old World swallowtail butterfly</name>
    <dbReference type="NCBI Taxonomy" id="76193"/>
    <lineage>
        <taxon>Eukaryota</taxon>
        <taxon>Metazoa</taxon>
        <taxon>Ecdysozoa</taxon>
        <taxon>Arthropoda</taxon>
        <taxon>Hexapoda</taxon>
        <taxon>Insecta</taxon>
        <taxon>Pterygota</taxon>
        <taxon>Neoptera</taxon>
        <taxon>Endopterygota</taxon>
        <taxon>Lepidoptera</taxon>
        <taxon>Glossata</taxon>
        <taxon>Ditrysia</taxon>
        <taxon>Papilionoidea</taxon>
        <taxon>Papilionidae</taxon>
        <taxon>Papilioninae</taxon>
        <taxon>Papilio</taxon>
    </lineage>
</organism>
<evidence type="ECO:0000313" key="3">
    <source>
        <dbReference type="Proteomes" id="UP000053240"/>
    </source>
</evidence>
<feature type="compositionally biased region" description="Basic and acidic residues" evidence="1">
    <location>
        <begin position="1"/>
        <end position="17"/>
    </location>
</feature>
<gene>
    <name evidence="2" type="ORF">RR48_08708</name>
</gene>
<feature type="region of interest" description="Disordered" evidence="1">
    <location>
        <begin position="1"/>
        <end position="75"/>
    </location>
</feature>
<name>A0A194R8R6_PAPMA</name>